<proteinExistence type="predicted"/>
<dbReference type="NCBIfam" id="NF045524">
    <property type="entry name" value="MXAN_6640_HExxH"/>
    <property type="match status" value="1"/>
</dbReference>
<evidence type="ECO:0000313" key="2">
    <source>
        <dbReference type="Proteomes" id="UP001589750"/>
    </source>
</evidence>
<keyword evidence="2" id="KW-1185">Reference proteome</keyword>
<dbReference type="RefSeq" id="WP_140009904.1">
    <property type="nucleotide sequence ID" value="NZ_JBHMDG010000006.1"/>
</dbReference>
<protein>
    <submittedName>
        <fullName evidence="1">MXAN_6640 family putative metalloprotease</fullName>
    </submittedName>
</protein>
<comment type="caution">
    <text evidence="1">The sequence shown here is derived from an EMBL/GenBank/DDBJ whole genome shotgun (WGS) entry which is preliminary data.</text>
</comment>
<name>A0ABV5K6V9_9ACTN</name>
<keyword evidence="1" id="KW-0378">Hydrolase</keyword>
<gene>
    <name evidence="1" type="ORF">ACFFRI_05475</name>
</gene>
<dbReference type="Proteomes" id="UP001589750">
    <property type="component" value="Unassembled WGS sequence"/>
</dbReference>
<dbReference type="InterPro" id="IPR045690">
    <property type="entry name" value="DUF6055"/>
</dbReference>
<keyword evidence="1" id="KW-0645">Protease</keyword>
<dbReference type="EMBL" id="JBHMDG010000006">
    <property type="protein sequence ID" value="MFB9312487.1"/>
    <property type="molecule type" value="Genomic_DNA"/>
</dbReference>
<organism evidence="1 2">
    <name type="scientific">Nocardioides plantarum</name>
    <dbReference type="NCBI Taxonomy" id="29299"/>
    <lineage>
        <taxon>Bacteria</taxon>
        <taxon>Bacillati</taxon>
        <taxon>Actinomycetota</taxon>
        <taxon>Actinomycetes</taxon>
        <taxon>Propionibacteriales</taxon>
        <taxon>Nocardioidaceae</taxon>
        <taxon>Nocardioides</taxon>
    </lineage>
</organism>
<dbReference type="Pfam" id="PF19527">
    <property type="entry name" value="DUF6055"/>
    <property type="match status" value="1"/>
</dbReference>
<reference evidence="1 2" key="1">
    <citation type="submission" date="2024-09" db="EMBL/GenBank/DDBJ databases">
        <authorList>
            <person name="Sun Q."/>
            <person name="Mori K."/>
        </authorList>
    </citation>
    <scope>NUCLEOTIDE SEQUENCE [LARGE SCALE GENOMIC DNA]</scope>
    <source>
        <strain evidence="1 2">JCM 9626</strain>
    </source>
</reference>
<accession>A0ABV5K6V9</accession>
<dbReference type="GO" id="GO:0008237">
    <property type="term" value="F:metallopeptidase activity"/>
    <property type="evidence" value="ECO:0007669"/>
    <property type="project" value="UniProtKB-KW"/>
</dbReference>
<keyword evidence="1" id="KW-0482">Metalloprotease</keyword>
<sequence>MAPGPDPVVVAARAALAGTPTTYDRSGGATASAPPEATLALRDLFAARGRLGADDARLAARILARPTDGGADPYGDGFSSPSFTRCSAHFCLHWVRRGADAPATDAWPATTLAVLERVWRHHVDKLGYRAPVPDGARGGNAKFDVYLKDVGSRGLYGYCAPEGTVPGQPKRAGGFCVLDDDFARGQFGRKPGDSLQVTAAHEFLHALQFAYDVTEDGWLYESTATWVEERFADQVDDNRSYLPAGQLGRPRVPLDLFETDGFAHYGNWAFWEFLSRRYGTSIVRSVWNRAGTGGSLPDDYSTQALVKVLASRGGLPNVYASFAAGNTVPSRTYAEGRAYPVAPATERRLTSARRSTQLATRLDHLTSRALRLRPDASLARGSRVTVVVDAPDRVRAPAARLVARLVDGTVRQRSIPLSSTGSGRIDVSFDAATTSVTVVLVNASTRYRCDEGTTLACAGRPFDDGQKFVVRASVTR</sequence>
<evidence type="ECO:0000313" key="1">
    <source>
        <dbReference type="EMBL" id="MFB9312487.1"/>
    </source>
</evidence>